<gene>
    <name evidence="1" type="ORF">JK636_08865</name>
</gene>
<evidence type="ECO:0000313" key="1">
    <source>
        <dbReference type="EMBL" id="MBL4935870.1"/>
    </source>
</evidence>
<dbReference type="PANTHER" id="PTHR30383:SF5">
    <property type="entry name" value="SGNH HYDROLASE-TYPE ESTERASE DOMAIN-CONTAINING PROTEIN"/>
    <property type="match status" value="1"/>
</dbReference>
<dbReference type="Proteomes" id="UP000632377">
    <property type="component" value="Unassembled WGS sequence"/>
</dbReference>
<dbReference type="SUPFAM" id="SSF52266">
    <property type="entry name" value="SGNH hydrolase"/>
    <property type="match status" value="1"/>
</dbReference>
<keyword evidence="1" id="KW-0378">Hydrolase</keyword>
<comment type="caution">
    <text evidence="1">The sequence shown here is derived from an EMBL/GenBank/DDBJ whole genome shotgun (WGS) entry which is preliminary data.</text>
</comment>
<dbReference type="EMBL" id="JAESWC010000002">
    <property type="protein sequence ID" value="MBL4935870.1"/>
    <property type="molecule type" value="Genomic_DNA"/>
</dbReference>
<dbReference type="GO" id="GO:0016787">
    <property type="term" value="F:hydrolase activity"/>
    <property type="evidence" value="ECO:0007669"/>
    <property type="project" value="UniProtKB-KW"/>
</dbReference>
<dbReference type="InterPro" id="IPR036514">
    <property type="entry name" value="SGNH_hydro_sf"/>
</dbReference>
<protein>
    <submittedName>
        <fullName evidence="1">SGNH/GDSL hydrolase family protein</fullName>
    </submittedName>
</protein>
<accession>A0ABS1T953</accession>
<dbReference type="Pfam" id="PF00657">
    <property type="entry name" value="Lipase_GDSL"/>
    <property type="match status" value="1"/>
</dbReference>
<dbReference type="CDD" id="cd00229">
    <property type="entry name" value="SGNH_hydrolase"/>
    <property type="match status" value="1"/>
</dbReference>
<dbReference type="InterPro" id="IPR001087">
    <property type="entry name" value="GDSL"/>
</dbReference>
<organism evidence="1 2">
    <name type="scientific">Clostridium rhizosphaerae</name>
    <dbReference type="NCBI Taxonomy" id="2803861"/>
    <lineage>
        <taxon>Bacteria</taxon>
        <taxon>Bacillati</taxon>
        <taxon>Bacillota</taxon>
        <taxon>Clostridia</taxon>
        <taxon>Eubacteriales</taxon>
        <taxon>Clostridiaceae</taxon>
        <taxon>Clostridium</taxon>
    </lineage>
</organism>
<dbReference type="Gene3D" id="3.40.50.1110">
    <property type="entry name" value="SGNH hydrolase"/>
    <property type="match status" value="1"/>
</dbReference>
<dbReference type="InterPro" id="IPR051532">
    <property type="entry name" value="Ester_Hydrolysis_Enzymes"/>
</dbReference>
<sequence length="241" mass="27871">MNENEYSITLLGDSISKGIVYDEEKGKYIILKDSFCNLVQDKLKGAVYNAGKFGSTIIKGSKRLYEDLTKKKPDIVLIEFGGNDCDFNWQEVAEKPFEEHKPNTELNIFEETLKKIIINLKELNIIPVLMTLPPLDPNKYYKWVSERSQDYSQNILKWLGSVNAIYSWHENYNSVIIKLAKETQTNLIDVRSEFLNTDNYTSYLCADGIHPNKLGHKFIADKLTDYIRSNYNFLLKDADTM</sequence>
<dbReference type="RefSeq" id="WP_202748459.1">
    <property type="nucleotide sequence ID" value="NZ_JAESWC010000002.1"/>
</dbReference>
<dbReference type="PANTHER" id="PTHR30383">
    <property type="entry name" value="THIOESTERASE 1/PROTEASE 1/LYSOPHOSPHOLIPASE L1"/>
    <property type="match status" value="1"/>
</dbReference>
<name>A0ABS1T953_9CLOT</name>
<reference evidence="1 2" key="1">
    <citation type="submission" date="2021-01" db="EMBL/GenBank/DDBJ databases">
        <title>Genome public.</title>
        <authorList>
            <person name="Liu C."/>
            <person name="Sun Q."/>
        </authorList>
    </citation>
    <scope>NUCLEOTIDE SEQUENCE [LARGE SCALE GENOMIC DNA]</scope>
    <source>
        <strain evidence="1 2">YIM B02515</strain>
    </source>
</reference>
<keyword evidence="2" id="KW-1185">Reference proteome</keyword>
<proteinExistence type="predicted"/>
<evidence type="ECO:0000313" key="2">
    <source>
        <dbReference type="Proteomes" id="UP000632377"/>
    </source>
</evidence>